<dbReference type="Proteomes" id="UP000770661">
    <property type="component" value="Unassembled WGS sequence"/>
</dbReference>
<dbReference type="SMART" id="SM00355">
    <property type="entry name" value="ZnF_C2H2"/>
    <property type="match status" value="13"/>
</dbReference>
<name>A0A8J4YPJ2_CHIOP</name>
<dbReference type="PROSITE" id="PS00028">
    <property type="entry name" value="ZINC_FINGER_C2H2_1"/>
    <property type="match status" value="11"/>
</dbReference>
<feature type="domain" description="C2H2-type" evidence="12">
    <location>
        <begin position="189"/>
        <end position="216"/>
    </location>
</feature>
<comment type="caution">
    <text evidence="13">The sequence shown here is derived from an EMBL/GenBank/DDBJ whole genome shotgun (WGS) entry which is preliminary data.</text>
</comment>
<feature type="domain" description="C2H2-type" evidence="12">
    <location>
        <begin position="393"/>
        <end position="420"/>
    </location>
</feature>
<proteinExistence type="predicted"/>
<evidence type="ECO:0000256" key="7">
    <source>
        <dbReference type="ARBA" id="ARBA00023125"/>
    </source>
</evidence>
<reference evidence="13" key="1">
    <citation type="submission" date="2020-07" db="EMBL/GenBank/DDBJ databases">
        <title>The High-quality genome of the commercially important snow crab, Chionoecetes opilio.</title>
        <authorList>
            <person name="Jeong J.-H."/>
            <person name="Ryu S."/>
        </authorList>
    </citation>
    <scope>NUCLEOTIDE SEQUENCE</scope>
    <source>
        <strain evidence="13">MADBK_172401_WGS</strain>
        <tissue evidence="13">Digestive gland</tissue>
    </source>
</reference>
<sequence length="570" mass="64633">MLQESVGVTIGQATHLAAHQQPEKSCGTGGAVTLFSLPRRTTPRRRRPPAAYRTCDLCGVMPFGGVERHVATHHPEVLMRQCVLCDARFRTFRQLGSHVLRSHGPVHLCPVCSLSFLHARQFEKHVQEAHSEAAAAYKCVVCRSCVPSLQDYCRHMESHAEEAAVSAQGKVHQENSKEVVHKDDGQGHLECGHCQRLFKSPSARRRHVQESHGEQPSFRCDICHLQFRSSGGLLDHTETHSTGKINCPLCDQHFARFHHLKNHCNVVHAKTACYTCQYCTHIGKSINAIFTHAVVHHPGHLGLSRNIDCSKCGEKFHSGRELSQHKAVRHPELVDCLHCGKKFSKYQIATHINEKHTKEHKSECSFCHQTFYNGSRLTDHIKRHHLREQYSRFVCPVCSKAYITRNELERHTDTHQNERRHKCEFCSRAYFKAGDLTYHRRTHTGERPHRCTVCVAAFARPSELSTHMSRYHGIRHHSRRYFRSAGNTVETSGESAAASDKLSNDDEHVKVEVEGKQDSQLITEVGEDGHVVQVVEEDSPMQVIQALPQDVVPHPHQPSDMQVIYVQLAE</sequence>
<keyword evidence="7" id="KW-0238">DNA-binding</keyword>
<dbReference type="GO" id="GO:0000981">
    <property type="term" value="F:DNA-binding transcription factor activity, RNA polymerase II-specific"/>
    <property type="evidence" value="ECO:0007669"/>
    <property type="project" value="TreeGrafter"/>
</dbReference>
<gene>
    <name evidence="13" type="primary">Znf569_2</name>
    <name evidence="13" type="ORF">GWK47_033652</name>
</gene>
<feature type="region of interest" description="Disordered" evidence="11">
    <location>
        <begin position="486"/>
        <end position="506"/>
    </location>
</feature>
<dbReference type="InterPro" id="IPR013087">
    <property type="entry name" value="Znf_C2H2_type"/>
</dbReference>
<dbReference type="Gene3D" id="3.30.160.60">
    <property type="entry name" value="Classic Zinc Finger"/>
    <property type="match status" value="6"/>
</dbReference>
<protein>
    <submittedName>
        <fullName evidence="13">Zinc finger protein 569</fullName>
    </submittedName>
</protein>
<dbReference type="PANTHER" id="PTHR24384">
    <property type="entry name" value="FINGER PUTATIVE TRANSCRIPTION FACTOR FAMILY-RELATED"/>
    <property type="match status" value="1"/>
</dbReference>
<evidence type="ECO:0000313" key="14">
    <source>
        <dbReference type="Proteomes" id="UP000770661"/>
    </source>
</evidence>
<keyword evidence="5" id="KW-0862">Zinc</keyword>
<dbReference type="SUPFAM" id="SSF57667">
    <property type="entry name" value="beta-beta-alpha zinc fingers"/>
    <property type="match status" value="4"/>
</dbReference>
<keyword evidence="8" id="KW-0804">Transcription</keyword>
<evidence type="ECO:0000256" key="9">
    <source>
        <dbReference type="ARBA" id="ARBA00023242"/>
    </source>
</evidence>
<dbReference type="PANTHER" id="PTHR24384:SF189">
    <property type="entry name" value="C2H2-TYPE DOMAIN-CONTAINING PROTEIN-RELATED"/>
    <property type="match status" value="1"/>
</dbReference>
<evidence type="ECO:0000256" key="2">
    <source>
        <dbReference type="ARBA" id="ARBA00022723"/>
    </source>
</evidence>
<dbReference type="GO" id="GO:0005634">
    <property type="term" value="C:nucleus"/>
    <property type="evidence" value="ECO:0007669"/>
    <property type="project" value="UniProtKB-SubCell"/>
</dbReference>
<dbReference type="Pfam" id="PF00096">
    <property type="entry name" value="zf-C2H2"/>
    <property type="match status" value="3"/>
</dbReference>
<accession>A0A8J4YPJ2</accession>
<keyword evidence="2" id="KW-0479">Metal-binding</keyword>
<keyword evidence="9" id="KW-0539">Nucleus</keyword>
<organism evidence="13 14">
    <name type="scientific">Chionoecetes opilio</name>
    <name type="common">Atlantic snow crab</name>
    <name type="synonym">Cancer opilio</name>
    <dbReference type="NCBI Taxonomy" id="41210"/>
    <lineage>
        <taxon>Eukaryota</taxon>
        <taxon>Metazoa</taxon>
        <taxon>Ecdysozoa</taxon>
        <taxon>Arthropoda</taxon>
        <taxon>Crustacea</taxon>
        <taxon>Multicrustacea</taxon>
        <taxon>Malacostraca</taxon>
        <taxon>Eumalacostraca</taxon>
        <taxon>Eucarida</taxon>
        <taxon>Decapoda</taxon>
        <taxon>Pleocyemata</taxon>
        <taxon>Brachyura</taxon>
        <taxon>Eubrachyura</taxon>
        <taxon>Majoidea</taxon>
        <taxon>Majidae</taxon>
        <taxon>Chionoecetes</taxon>
    </lineage>
</organism>
<evidence type="ECO:0000256" key="11">
    <source>
        <dbReference type="SAM" id="MobiDB-lite"/>
    </source>
</evidence>
<dbReference type="GO" id="GO:0008270">
    <property type="term" value="F:zinc ion binding"/>
    <property type="evidence" value="ECO:0007669"/>
    <property type="project" value="UniProtKB-KW"/>
</dbReference>
<evidence type="ECO:0000256" key="4">
    <source>
        <dbReference type="ARBA" id="ARBA00022771"/>
    </source>
</evidence>
<evidence type="ECO:0000256" key="10">
    <source>
        <dbReference type="PROSITE-ProRule" id="PRU00042"/>
    </source>
</evidence>
<feature type="domain" description="C2H2-type" evidence="12">
    <location>
        <begin position="218"/>
        <end position="245"/>
    </location>
</feature>
<dbReference type="PROSITE" id="PS50157">
    <property type="entry name" value="ZINC_FINGER_C2H2_2"/>
    <property type="match status" value="7"/>
</dbReference>
<dbReference type="InterPro" id="IPR050752">
    <property type="entry name" value="C2H2-ZF_domain"/>
</dbReference>
<dbReference type="InterPro" id="IPR036236">
    <property type="entry name" value="Znf_C2H2_sf"/>
</dbReference>
<dbReference type="FunFam" id="3.30.160.60:FF:001049">
    <property type="entry name" value="zinc finger protein 319"/>
    <property type="match status" value="1"/>
</dbReference>
<dbReference type="EMBL" id="JACEEZ010002869">
    <property type="protein sequence ID" value="KAG0727899.1"/>
    <property type="molecule type" value="Genomic_DNA"/>
</dbReference>
<keyword evidence="14" id="KW-1185">Reference proteome</keyword>
<dbReference type="OrthoDB" id="3565419at2759"/>
<feature type="domain" description="C2H2-type" evidence="12">
    <location>
        <begin position="307"/>
        <end position="343"/>
    </location>
</feature>
<feature type="domain" description="C2H2-type" evidence="12">
    <location>
        <begin position="421"/>
        <end position="448"/>
    </location>
</feature>
<comment type="subcellular location">
    <subcellularLocation>
        <location evidence="1">Nucleus</location>
    </subcellularLocation>
</comment>
<evidence type="ECO:0000256" key="6">
    <source>
        <dbReference type="ARBA" id="ARBA00023015"/>
    </source>
</evidence>
<feature type="domain" description="C2H2-type" evidence="12">
    <location>
        <begin position="449"/>
        <end position="472"/>
    </location>
</feature>
<evidence type="ECO:0000313" key="13">
    <source>
        <dbReference type="EMBL" id="KAG0727899.1"/>
    </source>
</evidence>
<keyword evidence="3" id="KW-0677">Repeat</keyword>
<evidence type="ECO:0000259" key="12">
    <source>
        <dbReference type="PROSITE" id="PS50157"/>
    </source>
</evidence>
<dbReference type="AlphaFoldDB" id="A0A8J4YPJ2"/>
<evidence type="ECO:0000256" key="5">
    <source>
        <dbReference type="ARBA" id="ARBA00022833"/>
    </source>
</evidence>
<feature type="domain" description="C2H2-type" evidence="12">
    <location>
        <begin position="362"/>
        <end position="390"/>
    </location>
</feature>
<evidence type="ECO:0000256" key="1">
    <source>
        <dbReference type="ARBA" id="ARBA00004123"/>
    </source>
</evidence>
<evidence type="ECO:0000256" key="3">
    <source>
        <dbReference type="ARBA" id="ARBA00022737"/>
    </source>
</evidence>
<dbReference type="GO" id="GO:0000978">
    <property type="term" value="F:RNA polymerase II cis-regulatory region sequence-specific DNA binding"/>
    <property type="evidence" value="ECO:0007669"/>
    <property type="project" value="TreeGrafter"/>
</dbReference>
<keyword evidence="4 10" id="KW-0863">Zinc-finger</keyword>
<keyword evidence="6" id="KW-0805">Transcription regulation</keyword>
<evidence type="ECO:0000256" key="8">
    <source>
        <dbReference type="ARBA" id="ARBA00023163"/>
    </source>
</evidence>